<gene>
    <name evidence="1" type="ORF">BEP19_14960</name>
</gene>
<accession>A0A419SD31</accession>
<proteinExistence type="predicted"/>
<reference evidence="1 2" key="1">
    <citation type="submission" date="2016-08" db="EMBL/GenBank/DDBJ databases">
        <title>Novel Firmicute Genomes.</title>
        <authorList>
            <person name="Poppleton D.I."/>
            <person name="Gribaldo S."/>
        </authorList>
    </citation>
    <scope>NUCLEOTIDE SEQUENCE [LARGE SCALE GENOMIC DNA]</scope>
    <source>
        <strain evidence="1 2">RAOx-1</strain>
    </source>
</reference>
<name>A0A419SD31_9BACL</name>
<keyword evidence="2" id="KW-1185">Reference proteome</keyword>
<comment type="caution">
    <text evidence="1">The sequence shown here is derived from an EMBL/GenBank/DDBJ whole genome shotgun (WGS) entry which is preliminary data.</text>
</comment>
<evidence type="ECO:0000313" key="1">
    <source>
        <dbReference type="EMBL" id="RKD20981.1"/>
    </source>
</evidence>
<dbReference type="Proteomes" id="UP000284219">
    <property type="component" value="Unassembled WGS sequence"/>
</dbReference>
<protein>
    <recommendedName>
        <fullName evidence="3">Resolvase HTH domain-containing protein</fullName>
    </recommendedName>
</protein>
<evidence type="ECO:0008006" key="3">
    <source>
        <dbReference type="Google" id="ProtNLM"/>
    </source>
</evidence>
<evidence type="ECO:0000313" key="2">
    <source>
        <dbReference type="Proteomes" id="UP000284219"/>
    </source>
</evidence>
<dbReference type="AlphaFoldDB" id="A0A419SD31"/>
<sequence>MKRLEKRSLRIRINDLLDHCKNCELVRGKSQRTRDRICQVECGLEAEIRNLGTRLTKNKIPDALNKKTYIELLNNGYTNKRIAKLYGLDMQEFYKNRASWGIQLRRQRPSRRHELTKDKLLEYRKQGLSYRAIAVRYRMSESTLIRMRREWGLQVG</sequence>
<organism evidence="1 2">
    <name type="scientific">Ammoniphilus oxalaticus</name>
    <dbReference type="NCBI Taxonomy" id="66863"/>
    <lineage>
        <taxon>Bacteria</taxon>
        <taxon>Bacillati</taxon>
        <taxon>Bacillota</taxon>
        <taxon>Bacilli</taxon>
        <taxon>Bacillales</taxon>
        <taxon>Paenibacillaceae</taxon>
        <taxon>Aneurinibacillus group</taxon>
        <taxon>Ammoniphilus</taxon>
    </lineage>
</organism>
<dbReference type="EMBL" id="MCHY01000013">
    <property type="protein sequence ID" value="RKD20981.1"/>
    <property type="molecule type" value="Genomic_DNA"/>
</dbReference>